<dbReference type="InParanoid" id="A0A6J1WRG9"/>
<feature type="transmembrane region" description="Helical" evidence="10">
    <location>
        <begin position="124"/>
        <end position="147"/>
    </location>
</feature>
<keyword evidence="11" id="KW-1185">Reference proteome</keyword>
<evidence type="ECO:0000256" key="7">
    <source>
        <dbReference type="ARBA" id="ARBA00023136"/>
    </source>
</evidence>
<dbReference type="OrthoDB" id="7634903at2759"/>
<dbReference type="GO" id="GO:0007165">
    <property type="term" value="P:signal transduction"/>
    <property type="evidence" value="ECO:0007669"/>
    <property type="project" value="UniProtKB-KW"/>
</dbReference>
<comment type="caution">
    <text evidence="10">Lacks conserved residue(s) required for the propagation of feature annotation.</text>
</comment>
<evidence type="ECO:0000313" key="11">
    <source>
        <dbReference type="Proteomes" id="UP001652740"/>
    </source>
</evidence>
<accession>A0A6J1WRG9</accession>
<feature type="transmembrane region" description="Helical" evidence="10">
    <location>
        <begin position="50"/>
        <end position="71"/>
    </location>
</feature>
<dbReference type="AlphaFoldDB" id="A0A6J1WRG9"/>
<evidence type="ECO:0000256" key="5">
    <source>
        <dbReference type="ARBA" id="ARBA00022725"/>
    </source>
</evidence>
<protein>
    <recommendedName>
        <fullName evidence="10">Odorant receptor</fullName>
    </recommendedName>
</protein>
<keyword evidence="7 10" id="KW-0472">Membrane</keyword>
<dbReference type="PANTHER" id="PTHR21137">
    <property type="entry name" value="ODORANT RECEPTOR"/>
    <property type="match status" value="1"/>
</dbReference>
<evidence type="ECO:0000256" key="4">
    <source>
        <dbReference type="ARBA" id="ARBA00022692"/>
    </source>
</evidence>
<keyword evidence="5 10" id="KW-0552">Olfaction</keyword>
<dbReference type="GO" id="GO:0005549">
    <property type="term" value="F:odorant binding"/>
    <property type="evidence" value="ECO:0007669"/>
    <property type="project" value="InterPro"/>
</dbReference>
<comment type="similarity">
    <text evidence="10">Belongs to the insect chemoreceptor superfamily. Heteromeric odorant receptor channel (TC 1.A.69) family.</text>
</comment>
<keyword evidence="3 10" id="KW-0716">Sensory transduction</keyword>
<evidence type="ECO:0000313" key="12">
    <source>
        <dbReference type="RefSeq" id="XP_026757892.1"/>
    </source>
</evidence>
<keyword evidence="4 10" id="KW-0812">Transmembrane</keyword>
<comment type="subcellular location">
    <subcellularLocation>
        <location evidence="1 10">Cell membrane</location>
        <topology evidence="1 10">Multi-pass membrane protein</topology>
    </subcellularLocation>
</comment>
<proteinExistence type="inferred from homology"/>
<evidence type="ECO:0000256" key="2">
    <source>
        <dbReference type="ARBA" id="ARBA00022475"/>
    </source>
</evidence>
<evidence type="ECO:0000256" key="1">
    <source>
        <dbReference type="ARBA" id="ARBA00004651"/>
    </source>
</evidence>
<evidence type="ECO:0000256" key="6">
    <source>
        <dbReference type="ARBA" id="ARBA00022989"/>
    </source>
</evidence>
<dbReference type="Pfam" id="PF02949">
    <property type="entry name" value="7tm_6"/>
    <property type="match status" value="1"/>
</dbReference>
<dbReference type="GeneID" id="113517429"/>
<keyword evidence="9 10" id="KW-0807">Transducer</keyword>
<feature type="transmembrane region" description="Helical" evidence="10">
    <location>
        <begin position="252"/>
        <end position="276"/>
    </location>
</feature>
<name>A0A6J1WRG9_GALME</name>
<keyword evidence="6 10" id="KW-1133">Transmembrane helix</keyword>
<dbReference type="GO" id="GO:0004984">
    <property type="term" value="F:olfactory receptor activity"/>
    <property type="evidence" value="ECO:0007669"/>
    <property type="project" value="InterPro"/>
</dbReference>
<evidence type="ECO:0000256" key="10">
    <source>
        <dbReference type="RuleBase" id="RU351113"/>
    </source>
</evidence>
<feature type="transmembrane region" description="Helical" evidence="10">
    <location>
        <begin position="167"/>
        <end position="188"/>
    </location>
</feature>
<dbReference type="RefSeq" id="XP_026757892.1">
    <property type="nucleotide sequence ID" value="XM_026902091.3"/>
</dbReference>
<dbReference type="GO" id="GO:0005886">
    <property type="term" value="C:plasma membrane"/>
    <property type="evidence" value="ECO:0007669"/>
    <property type="project" value="UniProtKB-SubCell"/>
</dbReference>
<evidence type="ECO:0000256" key="9">
    <source>
        <dbReference type="ARBA" id="ARBA00023224"/>
    </source>
</evidence>
<reference evidence="12" key="1">
    <citation type="submission" date="2025-08" db="UniProtKB">
        <authorList>
            <consortium name="RefSeq"/>
        </authorList>
    </citation>
    <scope>IDENTIFICATION</scope>
    <source>
        <tissue evidence="12">Whole larvae</tissue>
    </source>
</reference>
<feature type="transmembrane region" description="Helical" evidence="10">
    <location>
        <begin position="12"/>
        <end position="30"/>
    </location>
</feature>
<keyword evidence="8 10" id="KW-0675">Receptor</keyword>
<dbReference type="Proteomes" id="UP001652740">
    <property type="component" value="Unplaced"/>
</dbReference>
<feature type="transmembrane region" description="Helical" evidence="10">
    <location>
        <begin position="282"/>
        <end position="302"/>
    </location>
</feature>
<gene>
    <name evidence="12" type="primary">LOC113517429</name>
</gene>
<dbReference type="KEGG" id="gmw:113517429"/>
<sequence>MLRKSDDYVSPGKDYFALNLKFLFLVGLWPNDRWSKTQATAYSIYQKTLHVLPIIYLIITIIGTYQHAGVLEKFLENLDKNVVALNFTIKYMLFTIKHKEISMLITEIMHSGDKISKQCNRLMSVHVVAITGLTFLVVGAFSGAALLNREMVVEAWLPFDPTKNMKNLLLFAQIAAITFTPCTIRGNAMQGFVCSLIMYLCEQLIELQHRLRALTYLPGNDDELKYQFKEIIKKHVRIMRYSKSMKSIFKEYLFVQNFAITVELCLNAVMITVIRFEDKKLLVGFFAFLCMALLNAYIYCYLGNELMSQSEGIALAAYDASWTSWPIGLQKDLLTVIRTAQKPLSLSAGGIANLSMHTFGQALYNAYSIFAVLNDVVD</sequence>
<dbReference type="CTD" id="100127043"/>
<dbReference type="PANTHER" id="PTHR21137:SF35">
    <property type="entry name" value="ODORANT RECEPTOR 19A-RELATED"/>
    <property type="match status" value="1"/>
</dbReference>
<organism evidence="11 12">
    <name type="scientific">Galleria mellonella</name>
    <name type="common">Greater wax moth</name>
    <dbReference type="NCBI Taxonomy" id="7137"/>
    <lineage>
        <taxon>Eukaryota</taxon>
        <taxon>Metazoa</taxon>
        <taxon>Ecdysozoa</taxon>
        <taxon>Arthropoda</taxon>
        <taxon>Hexapoda</taxon>
        <taxon>Insecta</taxon>
        <taxon>Pterygota</taxon>
        <taxon>Neoptera</taxon>
        <taxon>Endopterygota</taxon>
        <taxon>Lepidoptera</taxon>
        <taxon>Glossata</taxon>
        <taxon>Ditrysia</taxon>
        <taxon>Pyraloidea</taxon>
        <taxon>Pyralidae</taxon>
        <taxon>Galleriinae</taxon>
        <taxon>Galleria</taxon>
    </lineage>
</organism>
<evidence type="ECO:0000256" key="3">
    <source>
        <dbReference type="ARBA" id="ARBA00022606"/>
    </source>
</evidence>
<keyword evidence="2" id="KW-1003">Cell membrane</keyword>
<evidence type="ECO:0000256" key="8">
    <source>
        <dbReference type="ARBA" id="ARBA00023170"/>
    </source>
</evidence>
<dbReference type="InterPro" id="IPR004117">
    <property type="entry name" value="7tm6_olfct_rcpt"/>
</dbReference>